<organism evidence="1 2">
    <name type="scientific">Phyllobacterium endophyticum</name>
    <dbReference type="NCBI Taxonomy" id="1149773"/>
    <lineage>
        <taxon>Bacteria</taxon>
        <taxon>Pseudomonadati</taxon>
        <taxon>Pseudomonadota</taxon>
        <taxon>Alphaproteobacteria</taxon>
        <taxon>Hyphomicrobiales</taxon>
        <taxon>Phyllobacteriaceae</taxon>
        <taxon>Phyllobacterium</taxon>
    </lineage>
</organism>
<sequence length="69" mass="7158">MQAADLCGVGTLAMKAMFEDIEANAEQPAGAAIAALPNGFPDQLVTSTLAAISHRVRLVADLLSRTPHV</sequence>
<dbReference type="AlphaFoldDB" id="A0A2P7ARH9"/>
<gene>
    <name evidence="1" type="ORF">CU100_15985</name>
</gene>
<comment type="caution">
    <text evidence="1">The sequence shown here is derived from an EMBL/GenBank/DDBJ whole genome shotgun (WGS) entry which is preliminary data.</text>
</comment>
<keyword evidence="2" id="KW-1185">Reference proteome</keyword>
<evidence type="ECO:0000313" key="2">
    <source>
        <dbReference type="Proteomes" id="UP000241158"/>
    </source>
</evidence>
<name>A0A2P7ARH9_9HYPH</name>
<accession>A0A2P7ARH9</accession>
<evidence type="ECO:0000313" key="1">
    <source>
        <dbReference type="EMBL" id="PSH56828.1"/>
    </source>
</evidence>
<dbReference type="Proteomes" id="UP000241158">
    <property type="component" value="Unassembled WGS sequence"/>
</dbReference>
<proteinExistence type="predicted"/>
<reference evidence="2" key="1">
    <citation type="submission" date="2017-11" db="EMBL/GenBank/DDBJ databases">
        <authorList>
            <person name="Kuznetsova I."/>
            <person name="Sazanova A."/>
            <person name="Chirak E."/>
            <person name="Safronova V."/>
            <person name="Willems A."/>
        </authorList>
    </citation>
    <scope>NUCLEOTIDE SEQUENCE [LARGE SCALE GENOMIC DNA]</scope>
    <source>
        <strain evidence="2">PEPV15</strain>
    </source>
</reference>
<protein>
    <submittedName>
        <fullName evidence="1">Uncharacterized protein</fullName>
    </submittedName>
</protein>
<dbReference type="EMBL" id="PGGN01000003">
    <property type="protein sequence ID" value="PSH56828.1"/>
    <property type="molecule type" value="Genomic_DNA"/>
</dbReference>